<keyword evidence="4" id="KW-0812">Transmembrane</keyword>
<dbReference type="PROSITE" id="PS50092">
    <property type="entry name" value="TSP1"/>
    <property type="match status" value="1"/>
</dbReference>
<feature type="region of interest" description="Disordered" evidence="3">
    <location>
        <begin position="812"/>
        <end position="853"/>
    </location>
</feature>
<keyword evidence="2" id="KW-1003">Cell membrane</keyword>
<dbReference type="RefSeq" id="XP_028526275.1">
    <property type="nucleotide sequence ID" value="XM_028674409.1"/>
</dbReference>
<dbReference type="VEuPathDB" id="PlasmoDB:PGAL8A_00115900"/>
<keyword evidence="5" id="KW-0732">Signal</keyword>
<dbReference type="OrthoDB" id="6090599at2759"/>
<dbReference type="EMBL" id="CVMV01000016">
    <property type="protein sequence ID" value="CRG93453.1"/>
    <property type="molecule type" value="Genomic_DNA"/>
</dbReference>
<comment type="subcellular location">
    <subcellularLocation>
        <location evidence="1">Cell membrane</location>
    </subcellularLocation>
</comment>
<organism evidence="6 7">
    <name type="scientific">Plasmodium gallinaceum</name>
    <dbReference type="NCBI Taxonomy" id="5849"/>
    <lineage>
        <taxon>Eukaryota</taxon>
        <taxon>Sar</taxon>
        <taxon>Alveolata</taxon>
        <taxon>Apicomplexa</taxon>
        <taxon>Aconoidasida</taxon>
        <taxon>Haemosporida</taxon>
        <taxon>Plasmodiidae</taxon>
        <taxon>Plasmodium</taxon>
        <taxon>Plasmodium (Haemamoeba)</taxon>
    </lineage>
</organism>
<dbReference type="InterPro" id="IPR000884">
    <property type="entry name" value="TSP1_rpt"/>
</dbReference>
<protein>
    <recommendedName>
        <fullName evidence="8">Thrombospondin-related protein 1</fullName>
    </recommendedName>
</protein>
<evidence type="ECO:0000256" key="2">
    <source>
        <dbReference type="ARBA" id="ARBA00022475"/>
    </source>
</evidence>
<keyword evidence="4" id="KW-0472">Membrane</keyword>
<dbReference type="GeneID" id="39729684"/>
<evidence type="ECO:0000256" key="1">
    <source>
        <dbReference type="ARBA" id="ARBA00004236"/>
    </source>
</evidence>
<feature type="transmembrane region" description="Helical" evidence="4">
    <location>
        <begin position="772"/>
        <end position="794"/>
    </location>
</feature>
<evidence type="ECO:0000256" key="3">
    <source>
        <dbReference type="SAM" id="MobiDB-lite"/>
    </source>
</evidence>
<name>A0A1J1GMH4_PLAGA</name>
<evidence type="ECO:0000256" key="5">
    <source>
        <dbReference type="SAM" id="SignalP"/>
    </source>
</evidence>
<feature type="transmembrane region" description="Helical" evidence="4">
    <location>
        <begin position="167"/>
        <end position="183"/>
    </location>
</feature>
<accession>A0A1J1GMH4</accession>
<dbReference type="SUPFAM" id="SSF82895">
    <property type="entry name" value="TSP-1 type 1 repeat"/>
    <property type="match status" value="1"/>
</dbReference>
<keyword evidence="4" id="KW-1133">Transmembrane helix</keyword>
<dbReference type="OMA" id="MYKHENS"/>
<gene>
    <name evidence="6" type="ORF">PGAL8A_00115900</name>
</gene>
<evidence type="ECO:0000256" key="4">
    <source>
        <dbReference type="SAM" id="Phobius"/>
    </source>
</evidence>
<feature type="compositionally biased region" description="Low complexity" evidence="3">
    <location>
        <begin position="837"/>
        <end position="853"/>
    </location>
</feature>
<reference evidence="6" key="1">
    <citation type="submission" date="2015-04" db="EMBL/GenBank/DDBJ databases">
        <authorList>
            <consortium name="Pathogen Informatics"/>
        </authorList>
    </citation>
    <scope>NUCLEOTIDE SEQUENCE [LARGE SCALE GENOMIC DNA]</scope>
    <source>
        <strain evidence="6">8A</strain>
    </source>
</reference>
<dbReference type="Proteomes" id="UP000220797">
    <property type="component" value="Unassembled WGS sequence"/>
</dbReference>
<dbReference type="AlphaFoldDB" id="A0A1J1GMH4"/>
<dbReference type="InterPro" id="IPR036383">
    <property type="entry name" value="TSP1_rpt_sf"/>
</dbReference>
<feature type="chain" id="PRO_5012272415" description="Thrombospondin-related protein 1" evidence="5">
    <location>
        <begin position="26"/>
        <end position="853"/>
    </location>
</feature>
<dbReference type="Gene3D" id="2.20.100.10">
    <property type="entry name" value="Thrombospondin type-1 (TSP1) repeat"/>
    <property type="match status" value="1"/>
</dbReference>
<comment type="caution">
    <text evidence="6">The sequence shown here is derived from an EMBL/GenBank/DDBJ whole genome shotgun (WGS) entry which is preliminary data.</text>
</comment>
<proteinExistence type="predicted"/>
<evidence type="ECO:0008006" key="8">
    <source>
        <dbReference type="Google" id="ProtNLM"/>
    </source>
</evidence>
<evidence type="ECO:0000313" key="7">
    <source>
        <dbReference type="Proteomes" id="UP000220797"/>
    </source>
</evidence>
<keyword evidence="7" id="KW-1185">Reference proteome</keyword>
<sequence length="853" mass="101119">MYKRIVLKTLFFSLLISCIISPTRFFNNVINEESGINFINSIEDNLLSDNNVTYKNSYLKIHSFHYKKEKLSANVNNKHRYISSYAEYKYKRTHYESHFTNIFLIQNQNKKIIFLCYRLFYNNINYICKIRGLYLKYFDNKFLYKIKNSFQKKLQQSNNKFRICNKILSSFIFIFVCQQIFYIKRNIQNIKKRCIHTTKLFIDDTFLKTLDYCIPYKKEKTMNFKKNDKNCEYFKVDLCDLNRKNNYNVYNNLYDIYHSFYKSVQNKFLNILNNIYKSIPCTFDVLYRHFFLFFFKRMKIKRRLMATDDDDDSDEDIEDENDEKLVSQKFHRAYSKNNTIQYFKCFLDKAADNVNADNELVRWVNPITNSCYCSEENSEPCSTNDITDTNFVSQLMDSDFCDTKQVLDVKNIFIVLSNSKKLHCESSNKVEDISQNDLYNYCKYGLKSWDNNNFYEYMKCNTVKSNEEKNKDECKKKCERIKFLCNENAQFYSFENCKKYYERDLNMRAIYTENFKFFDENCSYFDISNRGLVLCKHKNVDCDYTEWSEWTKCSKSCRENDYDFNALQKRTRLLLKEALYAGKSCSVVVNDNNKLLDIKFCSNLPYCNPNLNVDKEDKIPPFVIPLNEIEKANTLDDLNDDDNELLNENFLSNDSDMLTDCIITDMYKHENSIGYSEKIRSCSCPSYETPCYFKDIYNSNNWKPSLKKLCQTNPNINVLTADYVMIGCDMSISFKKKEVAVNTYLAMTFDCQSSLFQYLFCSKSNESTRTNFIYIIITCIFGGISAIYVIHLIINNSGKFKVLLGLNEKKQLDKHSDEESENEEDDSVDVVRESDKNNLINDSNTSNNEKGLS</sequence>
<feature type="signal peptide" evidence="5">
    <location>
        <begin position="1"/>
        <end position="25"/>
    </location>
</feature>
<feature type="compositionally biased region" description="Acidic residues" evidence="3">
    <location>
        <begin position="818"/>
        <end position="828"/>
    </location>
</feature>
<dbReference type="GO" id="GO:0005886">
    <property type="term" value="C:plasma membrane"/>
    <property type="evidence" value="ECO:0007669"/>
    <property type="project" value="UniProtKB-SubCell"/>
</dbReference>
<evidence type="ECO:0000313" key="6">
    <source>
        <dbReference type="EMBL" id="CRG93453.1"/>
    </source>
</evidence>